<dbReference type="Gene3D" id="3.20.20.70">
    <property type="entry name" value="Aldolase class I"/>
    <property type="match status" value="1"/>
</dbReference>
<comment type="caution">
    <text evidence="5">The sequence shown here is derived from an EMBL/GenBank/DDBJ whole genome shotgun (WGS) entry which is preliminary data.</text>
</comment>
<comment type="similarity">
    <text evidence="1 2">Belongs to the glutamate synthase family.</text>
</comment>
<dbReference type="InterPro" id="IPR013785">
    <property type="entry name" value="Aldolase_TIM"/>
</dbReference>
<keyword evidence="6" id="KW-1185">Reference proteome</keyword>
<keyword evidence="3" id="KW-0472">Membrane</keyword>
<dbReference type="STRING" id="471514.AN477_02385"/>
<dbReference type="GO" id="GO:0015930">
    <property type="term" value="F:glutamate synthase activity"/>
    <property type="evidence" value="ECO:0007669"/>
    <property type="project" value="InterPro"/>
</dbReference>
<dbReference type="GO" id="GO:0006537">
    <property type="term" value="P:glutamate biosynthetic process"/>
    <property type="evidence" value="ECO:0007669"/>
    <property type="project" value="InterPro"/>
</dbReference>
<dbReference type="AlphaFoldDB" id="A0A0P9F1K8"/>
<dbReference type="SUPFAM" id="SSF51395">
    <property type="entry name" value="FMN-linked oxidoreductases"/>
    <property type="match status" value="1"/>
</dbReference>
<evidence type="ECO:0000313" key="5">
    <source>
        <dbReference type="EMBL" id="KPV45265.1"/>
    </source>
</evidence>
<accession>A0A0P9F1K8</accession>
<dbReference type="PIRSF" id="PIRSF006429">
    <property type="entry name" value="GOGAT_lg_2"/>
    <property type="match status" value="1"/>
</dbReference>
<dbReference type="PANTHER" id="PTHR43819">
    <property type="entry name" value="ARCHAEAL-TYPE GLUTAMATE SYNTHASE [NADPH]"/>
    <property type="match status" value="1"/>
</dbReference>
<reference evidence="5 6" key="1">
    <citation type="submission" date="2015-09" db="EMBL/GenBank/DDBJ databases">
        <title>Draft genome sequence of Alicyclobacillus ferrooxydans DSM 22381.</title>
        <authorList>
            <person name="Hemp J."/>
        </authorList>
    </citation>
    <scope>NUCLEOTIDE SEQUENCE [LARGE SCALE GENOMIC DNA]</scope>
    <source>
        <strain evidence="5 6">TC-34</strain>
    </source>
</reference>
<protein>
    <recommendedName>
        <fullName evidence="4">Glutamate synthase domain-containing protein</fullName>
    </recommendedName>
</protein>
<name>A0A0P9F1K8_9BACL</name>
<feature type="domain" description="Glutamate synthase" evidence="4">
    <location>
        <begin position="122"/>
        <end position="433"/>
    </location>
</feature>
<evidence type="ECO:0000256" key="1">
    <source>
        <dbReference type="ARBA" id="ARBA00009716"/>
    </source>
</evidence>
<dbReference type="InterPro" id="IPR002932">
    <property type="entry name" value="Glu_synthdom"/>
</dbReference>
<proteinExistence type="inferred from homology"/>
<dbReference type="Proteomes" id="UP000050482">
    <property type="component" value="Unassembled WGS sequence"/>
</dbReference>
<organism evidence="5 6">
    <name type="scientific">Alicyclobacillus ferrooxydans</name>
    <dbReference type="NCBI Taxonomy" id="471514"/>
    <lineage>
        <taxon>Bacteria</taxon>
        <taxon>Bacillati</taxon>
        <taxon>Bacillota</taxon>
        <taxon>Bacilli</taxon>
        <taxon>Bacillales</taxon>
        <taxon>Alicyclobacillaceae</taxon>
        <taxon>Alicyclobacillus</taxon>
    </lineage>
</organism>
<keyword evidence="3" id="KW-0812">Transmembrane</keyword>
<dbReference type="Pfam" id="PF01645">
    <property type="entry name" value="Glu_synthase"/>
    <property type="match status" value="1"/>
</dbReference>
<dbReference type="RefSeq" id="WP_245631684.1">
    <property type="nucleotide sequence ID" value="NZ_LJCO01000011.1"/>
</dbReference>
<evidence type="ECO:0000313" key="6">
    <source>
        <dbReference type="Proteomes" id="UP000050482"/>
    </source>
</evidence>
<dbReference type="PATRIC" id="fig|471514.4.peg.2817"/>
<keyword evidence="3" id="KW-1133">Transmembrane helix</keyword>
<evidence type="ECO:0000259" key="4">
    <source>
        <dbReference type="Pfam" id="PF01645"/>
    </source>
</evidence>
<gene>
    <name evidence="5" type="ORF">AN477_02385</name>
</gene>
<dbReference type="EMBL" id="LJCO01000011">
    <property type="protein sequence ID" value="KPV45265.1"/>
    <property type="molecule type" value="Genomic_DNA"/>
</dbReference>
<dbReference type="PANTHER" id="PTHR43819:SF1">
    <property type="entry name" value="ARCHAEAL-TYPE GLUTAMATE SYNTHASE [NADPH]"/>
    <property type="match status" value="1"/>
</dbReference>
<sequence>MLVFWTVVWTVGLQLFLFAILGGTVYMIVARQLRKRIERLFSDTYSENLWEGVTGLKHMGIEQTVENELRASTNKVLHKPLGGARDFPHFEGLLFTPAQLVKLPVDDFVPVDISTEIGPRSNRPLRLSMPILVSAMGYGVALSKPFSLAIAKGTALAGTAFNTGQGPILPEHRSYGKHMVVQYHGAFWRPTDEQLAVADMVEIRFGQGANAGAGASVTAAELPDDVLRDFMQYANRPASTLHIPAGLSEVRSGDELVSLVKRLRDVAHGVPIAVKLAASHLLEKEVDIALRADVDAIVIDGAQAGTHGSPAILVDDFGLPTLAALCRADKHLRNRHKRNNTTLIISGRVRTPGDMLKALALGADAVYIGASALFATSHKQILKPLPFEPPTQLAWATGTHEADFSLEEGAQSLANFLVSSSEELKSGIRALGKQSVRELDKTDLVAWDPEVARVTGLPLV</sequence>
<dbReference type="InterPro" id="IPR024188">
    <property type="entry name" value="GltB"/>
</dbReference>
<evidence type="ECO:0000256" key="3">
    <source>
        <dbReference type="SAM" id="Phobius"/>
    </source>
</evidence>
<evidence type="ECO:0000256" key="2">
    <source>
        <dbReference type="PIRNR" id="PIRNR006429"/>
    </source>
</evidence>
<feature type="transmembrane region" description="Helical" evidence="3">
    <location>
        <begin position="6"/>
        <end position="29"/>
    </location>
</feature>
<dbReference type="CDD" id="cd02808">
    <property type="entry name" value="GltS_FMN"/>
    <property type="match status" value="1"/>
</dbReference>